<organism evidence="9 10">
    <name type="scientific">Mangrovicoccus algicola</name>
    <dbReference type="NCBI Taxonomy" id="2771008"/>
    <lineage>
        <taxon>Bacteria</taxon>
        <taxon>Pseudomonadati</taxon>
        <taxon>Pseudomonadota</taxon>
        <taxon>Alphaproteobacteria</taxon>
        <taxon>Rhodobacterales</taxon>
        <taxon>Paracoccaceae</taxon>
        <taxon>Mangrovicoccus</taxon>
    </lineage>
</organism>
<feature type="transmembrane region" description="Helical" evidence="8">
    <location>
        <begin position="44"/>
        <end position="64"/>
    </location>
</feature>
<keyword evidence="4" id="KW-1003">Cell membrane</keyword>
<evidence type="ECO:0000313" key="9">
    <source>
        <dbReference type="EMBL" id="MBE3639440.1"/>
    </source>
</evidence>
<keyword evidence="3" id="KW-0813">Transport</keyword>
<comment type="subcellular location">
    <subcellularLocation>
        <location evidence="1">Cell membrane</location>
        <topology evidence="1">Multi-pass membrane protein</topology>
    </subcellularLocation>
</comment>
<sequence>MQTGMGAAIRRGLVDSIPFLIVIVPFGMLFGVAGAEAGLPIAQVMGFTVLVIAGAAQFTALQLLQDNAPLAVILLTSLAVNLRMAMYSAALAPHLGKARLWQRGLVAYLLVDQSYALAQAAYEREPGRPLPQKLGYFFATMSTIAPVWFLATYCGARMGAAVPEGIALDFAVPVTFLALVAPGLKTLAHLAAAGTSVALALALSWMPYSLGLILAAIAAMAAGAQTEIWMERRA</sequence>
<evidence type="ECO:0000256" key="8">
    <source>
        <dbReference type="SAM" id="Phobius"/>
    </source>
</evidence>
<feature type="transmembrane region" description="Helical" evidence="8">
    <location>
        <begin position="70"/>
        <end position="92"/>
    </location>
</feature>
<keyword evidence="5 8" id="KW-0812">Transmembrane</keyword>
<comment type="similarity">
    <text evidence="2">Belongs to the AzlC family.</text>
</comment>
<dbReference type="PANTHER" id="PTHR34979">
    <property type="entry name" value="INNER MEMBRANE PROTEIN YGAZ"/>
    <property type="match status" value="1"/>
</dbReference>
<dbReference type="PANTHER" id="PTHR34979:SF1">
    <property type="entry name" value="INNER MEMBRANE PROTEIN YGAZ"/>
    <property type="match status" value="1"/>
</dbReference>
<dbReference type="Proteomes" id="UP000609121">
    <property type="component" value="Unassembled WGS sequence"/>
</dbReference>
<evidence type="ECO:0000256" key="5">
    <source>
        <dbReference type="ARBA" id="ARBA00022692"/>
    </source>
</evidence>
<comment type="caution">
    <text evidence="9">The sequence shown here is derived from an EMBL/GenBank/DDBJ whole genome shotgun (WGS) entry which is preliminary data.</text>
</comment>
<dbReference type="InterPro" id="IPR011606">
    <property type="entry name" value="Brnchd-chn_aa_trnsp_permease"/>
</dbReference>
<protein>
    <submittedName>
        <fullName evidence="9">AzlC family ABC transporter permease</fullName>
    </submittedName>
</protein>
<proteinExistence type="inferred from homology"/>
<dbReference type="AlphaFoldDB" id="A0A8J6ZAK6"/>
<dbReference type="EMBL" id="JACVXA010000046">
    <property type="protein sequence ID" value="MBE3639440.1"/>
    <property type="molecule type" value="Genomic_DNA"/>
</dbReference>
<evidence type="ECO:0000256" key="7">
    <source>
        <dbReference type="ARBA" id="ARBA00023136"/>
    </source>
</evidence>
<feature type="transmembrane region" description="Helical" evidence="8">
    <location>
        <begin position="205"/>
        <end position="224"/>
    </location>
</feature>
<keyword evidence="7 8" id="KW-0472">Membrane</keyword>
<keyword evidence="6 8" id="KW-1133">Transmembrane helix</keyword>
<keyword evidence="10" id="KW-1185">Reference proteome</keyword>
<dbReference type="RefSeq" id="WP_193184119.1">
    <property type="nucleotide sequence ID" value="NZ_JACVXA010000046.1"/>
</dbReference>
<evidence type="ECO:0000256" key="4">
    <source>
        <dbReference type="ARBA" id="ARBA00022475"/>
    </source>
</evidence>
<evidence type="ECO:0000256" key="1">
    <source>
        <dbReference type="ARBA" id="ARBA00004651"/>
    </source>
</evidence>
<feature type="transmembrane region" description="Helical" evidence="8">
    <location>
        <begin position="12"/>
        <end position="32"/>
    </location>
</feature>
<gene>
    <name evidence="9" type="ORF">ICN82_14660</name>
</gene>
<reference evidence="9" key="1">
    <citation type="submission" date="2020-09" db="EMBL/GenBank/DDBJ databases">
        <title>A novel bacterium of genus Mangrovicoccus, isolated from South China Sea.</title>
        <authorList>
            <person name="Huang H."/>
            <person name="Mo K."/>
            <person name="Hu Y."/>
        </authorList>
    </citation>
    <scope>NUCLEOTIDE SEQUENCE</scope>
    <source>
        <strain evidence="9">HB182678</strain>
    </source>
</reference>
<dbReference type="GO" id="GO:1903785">
    <property type="term" value="P:L-valine transmembrane transport"/>
    <property type="evidence" value="ECO:0007669"/>
    <property type="project" value="TreeGrafter"/>
</dbReference>
<dbReference type="Pfam" id="PF03591">
    <property type="entry name" value="AzlC"/>
    <property type="match status" value="1"/>
</dbReference>
<name>A0A8J6ZAK6_9RHOB</name>
<evidence type="ECO:0000256" key="3">
    <source>
        <dbReference type="ARBA" id="ARBA00022448"/>
    </source>
</evidence>
<feature type="transmembrane region" description="Helical" evidence="8">
    <location>
        <begin position="166"/>
        <end position="185"/>
    </location>
</feature>
<evidence type="ECO:0000313" key="10">
    <source>
        <dbReference type="Proteomes" id="UP000609121"/>
    </source>
</evidence>
<evidence type="ECO:0000256" key="6">
    <source>
        <dbReference type="ARBA" id="ARBA00022989"/>
    </source>
</evidence>
<feature type="transmembrane region" description="Helical" evidence="8">
    <location>
        <begin position="134"/>
        <end position="154"/>
    </location>
</feature>
<evidence type="ECO:0000256" key="2">
    <source>
        <dbReference type="ARBA" id="ARBA00010735"/>
    </source>
</evidence>
<dbReference type="GO" id="GO:0005886">
    <property type="term" value="C:plasma membrane"/>
    <property type="evidence" value="ECO:0007669"/>
    <property type="project" value="UniProtKB-SubCell"/>
</dbReference>
<accession>A0A8J6ZAK6</accession>